<proteinExistence type="predicted"/>
<evidence type="ECO:0000313" key="2">
    <source>
        <dbReference type="Proteomes" id="UP001377337"/>
    </source>
</evidence>
<dbReference type="InterPro" id="IPR015053">
    <property type="entry name" value="DUF1871"/>
</dbReference>
<name>A0ABZ2NFP4_9BACI</name>
<reference evidence="1 2" key="1">
    <citation type="submission" date="2024-02" db="EMBL/GenBank/DDBJ databases">
        <title>Seven novel Bacillus-like species.</title>
        <authorList>
            <person name="Liu G."/>
        </authorList>
    </citation>
    <scope>NUCLEOTIDE SEQUENCE [LARGE SCALE GENOMIC DNA]</scope>
    <source>
        <strain evidence="1 2">FJAT-52054</strain>
    </source>
</reference>
<organism evidence="1 2">
    <name type="scientific">Metabacillus sediminis</name>
    <dbReference type="NCBI Taxonomy" id="3117746"/>
    <lineage>
        <taxon>Bacteria</taxon>
        <taxon>Bacillati</taxon>
        <taxon>Bacillota</taxon>
        <taxon>Bacilli</taxon>
        <taxon>Bacillales</taxon>
        <taxon>Bacillaceae</taxon>
        <taxon>Metabacillus</taxon>
    </lineage>
</organism>
<dbReference type="Proteomes" id="UP001377337">
    <property type="component" value="Chromosome"/>
</dbReference>
<dbReference type="RefSeq" id="WP_156505964.1">
    <property type="nucleotide sequence ID" value="NZ_CP147407.1"/>
</dbReference>
<keyword evidence="2" id="KW-1185">Reference proteome</keyword>
<dbReference type="Gene3D" id="1.10.340.20">
    <property type="entry name" value="Apc36109-like domain"/>
    <property type="match status" value="1"/>
</dbReference>
<dbReference type="InterPro" id="IPR023162">
    <property type="entry name" value="Apc36109-like_dom_sf"/>
</dbReference>
<protein>
    <submittedName>
        <fullName evidence="1">DUF1871 family protein</fullName>
    </submittedName>
</protein>
<dbReference type="SUPFAM" id="SSF116922">
    <property type="entry name" value="YugE-like"/>
    <property type="match status" value="1"/>
</dbReference>
<gene>
    <name evidence="1" type="ORF">WCV65_16960</name>
</gene>
<dbReference type="Pfam" id="PF08958">
    <property type="entry name" value="DUF1871"/>
    <property type="match status" value="1"/>
</dbReference>
<sequence>MMNMETQAANEIMMEILYKWDPLGYGEGFYDTESVDVVQAVHELHHSSELAKRIQSIYEHSFEKWIPIEDCLQMAHQLLLVKEQASC</sequence>
<accession>A0ABZ2NFP4</accession>
<dbReference type="EMBL" id="CP147407">
    <property type="protein sequence ID" value="WXB96209.1"/>
    <property type="molecule type" value="Genomic_DNA"/>
</dbReference>
<evidence type="ECO:0000313" key="1">
    <source>
        <dbReference type="EMBL" id="WXB96209.1"/>
    </source>
</evidence>